<feature type="transmembrane region" description="Helical" evidence="1">
    <location>
        <begin position="251"/>
        <end position="272"/>
    </location>
</feature>
<sequence>MRLTDWPGAIGAALERQPAGQEAWAAVVLVCASTLAGAWLARRNSRRMTIWLAIASAMMLVTALVDLLPDAWHEAAESRTPMWTVGLAAVLGFTVITYFTRKGCACPHDAAESRAGKHAPGLHRRVKEAVGAALYGGMGTAAALTLHRAIEGATLALTASAMIILALTVHSASEGLALAALLDMARQRLAPWLVVACLSPAVGVLFATFRPLPEQWVPVLLGLVIGVLSRTAIVGMRLAGSRQRNGRLSRTHLAIAAAVSITAGTLLAFAHATHGDEESGRTAERSAGAMATRAEISRAISQAAPVSVVEEPRREGAQL</sequence>
<reference evidence="2" key="1">
    <citation type="submission" date="2021-02" db="EMBL/GenBank/DDBJ databases">
        <title>Draft genome sequence of Microbispora sp. RL4-1S isolated from rice leaves in Thailand.</title>
        <authorList>
            <person name="Muangham S."/>
            <person name="Duangmal K."/>
        </authorList>
    </citation>
    <scope>NUCLEOTIDE SEQUENCE</scope>
    <source>
        <strain evidence="2">RL4-1S</strain>
    </source>
</reference>
<organism evidence="2 3">
    <name type="scientific">Microbispora oryzae</name>
    <dbReference type="NCBI Taxonomy" id="2806554"/>
    <lineage>
        <taxon>Bacteria</taxon>
        <taxon>Bacillati</taxon>
        <taxon>Actinomycetota</taxon>
        <taxon>Actinomycetes</taxon>
        <taxon>Streptosporangiales</taxon>
        <taxon>Streptosporangiaceae</taxon>
        <taxon>Microbispora</taxon>
    </lineage>
</organism>
<keyword evidence="3" id="KW-1185">Reference proteome</keyword>
<feature type="transmembrane region" description="Helical" evidence="1">
    <location>
        <begin position="156"/>
        <end position="182"/>
    </location>
</feature>
<accession>A0A940WIJ9</accession>
<evidence type="ECO:0000313" key="3">
    <source>
        <dbReference type="Proteomes" id="UP000674234"/>
    </source>
</evidence>
<dbReference type="RefSeq" id="WP_210157455.1">
    <property type="nucleotide sequence ID" value="NZ_JAFCNB010000011.1"/>
</dbReference>
<dbReference type="Proteomes" id="UP000674234">
    <property type="component" value="Unassembled WGS sequence"/>
</dbReference>
<evidence type="ECO:0008006" key="4">
    <source>
        <dbReference type="Google" id="ProtNLM"/>
    </source>
</evidence>
<gene>
    <name evidence="2" type="ORF">JOL79_20380</name>
</gene>
<feature type="transmembrane region" description="Helical" evidence="1">
    <location>
        <begin position="215"/>
        <end position="239"/>
    </location>
</feature>
<feature type="transmembrane region" description="Helical" evidence="1">
    <location>
        <begin position="80"/>
        <end position="99"/>
    </location>
</feature>
<protein>
    <recommendedName>
        <fullName evidence="4">ZIP family metal transporter</fullName>
    </recommendedName>
</protein>
<name>A0A940WIJ9_9ACTN</name>
<feature type="transmembrane region" description="Helical" evidence="1">
    <location>
        <begin position="132"/>
        <end position="150"/>
    </location>
</feature>
<feature type="transmembrane region" description="Helical" evidence="1">
    <location>
        <begin position="189"/>
        <end position="209"/>
    </location>
</feature>
<feature type="transmembrane region" description="Helical" evidence="1">
    <location>
        <begin position="48"/>
        <end position="68"/>
    </location>
</feature>
<feature type="transmembrane region" description="Helical" evidence="1">
    <location>
        <begin position="23"/>
        <end position="41"/>
    </location>
</feature>
<evidence type="ECO:0000313" key="2">
    <source>
        <dbReference type="EMBL" id="MBP2706171.1"/>
    </source>
</evidence>
<keyword evidence="1" id="KW-0472">Membrane</keyword>
<keyword evidence="1" id="KW-0812">Transmembrane</keyword>
<dbReference type="AlphaFoldDB" id="A0A940WIJ9"/>
<proteinExistence type="predicted"/>
<keyword evidence="1" id="KW-1133">Transmembrane helix</keyword>
<dbReference type="EMBL" id="JAFCNB010000011">
    <property type="protein sequence ID" value="MBP2706171.1"/>
    <property type="molecule type" value="Genomic_DNA"/>
</dbReference>
<evidence type="ECO:0000256" key="1">
    <source>
        <dbReference type="SAM" id="Phobius"/>
    </source>
</evidence>
<comment type="caution">
    <text evidence="2">The sequence shown here is derived from an EMBL/GenBank/DDBJ whole genome shotgun (WGS) entry which is preliminary data.</text>
</comment>